<evidence type="ECO:0000313" key="2">
    <source>
        <dbReference type="EMBL" id="GBG04427.1"/>
    </source>
</evidence>
<dbReference type="EMBL" id="BFBY01000002">
    <property type="protein sequence ID" value="GBG04427.1"/>
    <property type="molecule type" value="Genomic_DNA"/>
</dbReference>
<evidence type="ECO:0000313" key="3">
    <source>
        <dbReference type="Proteomes" id="UP000257317"/>
    </source>
</evidence>
<dbReference type="AlphaFoldDB" id="A0A2Z6TNV6"/>
<dbReference type="GO" id="GO:0051262">
    <property type="term" value="P:protein tetramerization"/>
    <property type="evidence" value="ECO:0007669"/>
    <property type="project" value="InterPro"/>
</dbReference>
<keyword evidence="3" id="KW-1185">Reference proteome</keyword>
<dbReference type="GO" id="GO:0051082">
    <property type="term" value="F:unfolded protein binding"/>
    <property type="evidence" value="ECO:0007669"/>
    <property type="project" value="InterPro"/>
</dbReference>
<dbReference type="OrthoDB" id="1699164at2"/>
<gene>
    <name evidence="2" type="ORF">LrDSM24759_03410</name>
</gene>
<dbReference type="PANTHER" id="PTHR36918:SF1">
    <property type="entry name" value="PROTEIN-EXPORT PROTEIN SECB"/>
    <property type="match status" value="1"/>
</dbReference>
<organism evidence="2 3">
    <name type="scientific">Lactobacillus rodentium</name>
    <dbReference type="NCBI Taxonomy" id="947835"/>
    <lineage>
        <taxon>Bacteria</taxon>
        <taxon>Bacillati</taxon>
        <taxon>Bacillota</taxon>
        <taxon>Bacilli</taxon>
        <taxon>Lactobacillales</taxon>
        <taxon>Lactobacillaceae</taxon>
        <taxon>Lactobacillus</taxon>
    </lineage>
</organism>
<accession>A0A2Z6TNV6</accession>
<dbReference type="InterPro" id="IPR003708">
    <property type="entry name" value="SecB"/>
</dbReference>
<comment type="caution">
    <text evidence="2">The sequence shown here is derived from an EMBL/GenBank/DDBJ whole genome shotgun (WGS) entry which is preliminary data.</text>
</comment>
<dbReference type="PANTHER" id="PTHR36918">
    <property type="match status" value="1"/>
</dbReference>
<dbReference type="RefSeq" id="WP_117117775.1">
    <property type="nucleotide sequence ID" value="NZ_BFBY01000002.1"/>
</dbReference>
<reference evidence="3" key="1">
    <citation type="submission" date="2018-03" db="EMBL/GenBank/DDBJ databases">
        <title>New taxa in the Lactobacillus gasseri group.</title>
        <authorList>
            <person name="Tanizawa Y."/>
            <person name="Tohno M."/>
            <person name="Endo A."/>
            <person name="Arita M."/>
        </authorList>
    </citation>
    <scope>NUCLEOTIDE SEQUENCE [LARGE SCALE GENOMIC DNA]</scope>
    <source>
        <strain evidence="3">DSM 24759</strain>
    </source>
</reference>
<dbReference type="GO" id="GO:0015031">
    <property type="term" value="P:protein transport"/>
    <property type="evidence" value="ECO:0007669"/>
    <property type="project" value="InterPro"/>
</dbReference>
<comment type="similarity">
    <text evidence="1">Belongs to the SecB family.</text>
</comment>
<evidence type="ECO:0000256" key="1">
    <source>
        <dbReference type="ARBA" id="ARBA00009990"/>
    </source>
</evidence>
<sequence>MAALEFKNYIVNDVSYIKNKYFDNSEKRINLRPVFNADFKIDKNNIQVKLNVLVGSLEDKKVPFKVECEIIGEFIYDEDQNDTEISKETIIKNNTVAILYPYVRQLIASITQQSNEYPTYILPTINVARVLEKQNKK</sequence>
<protein>
    <submittedName>
        <fullName evidence="2">Preprotein translocase subunit SecB</fullName>
    </submittedName>
</protein>
<name>A0A2Z6TNV6_9LACO</name>
<dbReference type="SUPFAM" id="SSF54611">
    <property type="entry name" value="SecB-like"/>
    <property type="match status" value="1"/>
</dbReference>
<dbReference type="Proteomes" id="UP000257317">
    <property type="component" value="Unassembled WGS sequence"/>
</dbReference>
<dbReference type="Pfam" id="PF02556">
    <property type="entry name" value="SecB"/>
    <property type="match status" value="1"/>
</dbReference>
<proteinExistence type="inferred from homology"/>
<dbReference type="InterPro" id="IPR035958">
    <property type="entry name" value="SecB-like_sf"/>
</dbReference>
<dbReference type="Gene3D" id="3.10.420.10">
    <property type="entry name" value="SecB-like"/>
    <property type="match status" value="1"/>
</dbReference>